<proteinExistence type="predicted"/>
<keyword evidence="2" id="KW-1185">Reference proteome</keyword>
<name>A0ABZ0EHU3_9BURK</name>
<reference evidence="1 2" key="1">
    <citation type="submission" date="2023-10" db="EMBL/GenBank/DDBJ databases">
        <title>Surface-active antibiotics is a multifunctional adaptation for post-fire microbes.</title>
        <authorList>
            <person name="Liu M.D."/>
            <person name="Du Y."/>
            <person name="Koupaei S.K."/>
            <person name="Kim N.R."/>
            <person name="Zhang W."/>
            <person name="Traxler M.F."/>
        </authorList>
    </citation>
    <scope>NUCLEOTIDE SEQUENCE [LARGE SCALE GENOMIC DNA]</scope>
    <source>
        <strain evidence="1 2">F3</strain>
    </source>
</reference>
<dbReference type="RefSeq" id="WP_317019408.1">
    <property type="nucleotide sequence ID" value="NZ_CP136512.1"/>
</dbReference>
<sequence length="76" mass="8461">MERKDGELRAGPVIPLIDQAATGFSGGTWNISVSDQFDADVAEFKKDFPALTNASIEREVLPAWDKQKATDWWANH</sequence>
<gene>
    <name evidence="1" type="ORF">RW095_13040</name>
</gene>
<protein>
    <submittedName>
        <fullName evidence="1">Uncharacterized protein</fullName>
    </submittedName>
</protein>
<organism evidence="1 2">
    <name type="scientific">Paraburkholderia kirstenboschensis</name>
    <dbReference type="NCBI Taxonomy" id="1245436"/>
    <lineage>
        <taxon>Bacteria</taxon>
        <taxon>Pseudomonadati</taxon>
        <taxon>Pseudomonadota</taxon>
        <taxon>Betaproteobacteria</taxon>
        <taxon>Burkholderiales</taxon>
        <taxon>Burkholderiaceae</taxon>
        <taxon>Paraburkholderia</taxon>
    </lineage>
</organism>
<dbReference type="Proteomes" id="UP001302652">
    <property type="component" value="Chromosome 2"/>
</dbReference>
<dbReference type="EMBL" id="CP136512">
    <property type="protein sequence ID" value="WOD16795.1"/>
    <property type="molecule type" value="Genomic_DNA"/>
</dbReference>
<evidence type="ECO:0000313" key="2">
    <source>
        <dbReference type="Proteomes" id="UP001302652"/>
    </source>
</evidence>
<accession>A0ABZ0EHU3</accession>
<evidence type="ECO:0000313" key="1">
    <source>
        <dbReference type="EMBL" id="WOD16795.1"/>
    </source>
</evidence>